<dbReference type="GO" id="GO:0006571">
    <property type="term" value="P:tyrosine biosynthetic process"/>
    <property type="evidence" value="ECO:0007669"/>
    <property type="project" value="UniProtKB-KW"/>
</dbReference>
<feature type="domain" description="Prephenate/arogenate dehydrogenase" evidence="11">
    <location>
        <begin position="4"/>
        <end position="291"/>
    </location>
</feature>
<keyword evidence="8" id="KW-0520">NAD</keyword>
<dbReference type="SUPFAM" id="SSF51735">
    <property type="entry name" value="NAD(P)-binding Rossmann-fold domains"/>
    <property type="match status" value="1"/>
</dbReference>
<keyword evidence="5" id="KW-0827">Tyrosine biosynthesis</keyword>
<dbReference type="PANTHER" id="PTHR21363:SF0">
    <property type="entry name" value="PREPHENATE DEHYDROGENASE [NADP(+)]"/>
    <property type="match status" value="1"/>
</dbReference>
<sequence>MNRNTIGFIGLGLIGGSIAKAIREYYPEVHMMAYMRSQDTLQKAVAEGIIDEACAGVGPEFAACDLIFLCAPVSTNARYLEELKPLLPKTCLLTDVGSTKTDIHQKVEELGLTDQFIGGHPMAGSEKTGYENAKPHLIENAYYIITPGEGVPENTVQNFVSFVASLKALPLVLDYRQHDFITACVSHLPHLIASSLVELVKDLDGPEELMKRIAAGGFKDITRIASSSPDMWEQICMTNSDNILKALDHYQQQLSRLRSEITGKEAGKIHEFFAASRDYRNSIPEASAGPLKKTFAFYCDMVDEAGGIATLATILASGGISIKNIGIIHNREFEEAVLRVELYEEEAYKKAVELLRRYRYTIYER</sequence>
<name>A0A923LCM8_9FIRM</name>
<comment type="pathway">
    <text evidence="1">Amino-acid biosynthesis; L-tyrosine biosynthesis; (4-hydroxyphenyl)pyruvate from prephenate (NAD(+) route): step 1/1.</text>
</comment>
<dbReference type="Proteomes" id="UP000649345">
    <property type="component" value="Unassembled WGS sequence"/>
</dbReference>
<evidence type="ECO:0000313" key="13">
    <source>
        <dbReference type="Proteomes" id="UP000649345"/>
    </source>
</evidence>
<dbReference type="SUPFAM" id="SSF48179">
    <property type="entry name" value="6-phosphogluconate dehydrogenase C-terminal domain-like"/>
    <property type="match status" value="1"/>
</dbReference>
<dbReference type="EC" id="1.3.1.12" evidence="3"/>
<dbReference type="FunFam" id="1.10.3660.10:FF:000003">
    <property type="entry name" value="Prephenate dehydrogenase"/>
    <property type="match status" value="1"/>
</dbReference>
<organism evidence="12 13">
    <name type="scientific">Anaerosacchariphilus hominis</name>
    <dbReference type="NCBI Taxonomy" id="2763017"/>
    <lineage>
        <taxon>Bacteria</taxon>
        <taxon>Bacillati</taxon>
        <taxon>Bacillota</taxon>
        <taxon>Clostridia</taxon>
        <taxon>Lachnospirales</taxon>
        <taxon>Lachnospiraceae</taxon>
        <taxon>Anaerosacchariphilus</taxon>
    </lineage>
</organism>
<evidence type="ECO:0000256" key="2">
    <source>
        <dbReference type="ARBA" id="ARBA00007964"/>
    </source>
</evidence>
<dbReference type="AlphaFoldDB" id="A0A923LCM8"/>
<dbReference type="Gene3D" id="3.40.50.720">
    <property type="entry name" value="NAD(P)-binding Rossmann-like Domain"/>
    <property type="match status" value="1"/>
</dbReference>
<dbReference type="SUPFAM" id="SSF55021">
    <property type="entry name" value="ACT-like"/>
    <property type="match status" value="1"/>
</dbReference>
<evidence type="ECO:0000313" key="12">
    <source>
        <dbReference type="EMBL" id="MBC5659896.1"/>
    </source>
</evidence>
<dbReference type="Gene3D" id="1.10.3660.10">
    <property type="entry name" value="6-phosphogluconate dehydrogenase C-terminal like domain"/>
    <property type="match status" value="1"/>
</dbReference>
<proteinExistence type="inferred from homology"/>
<reference evidence="12" key="1">
    <citation type="submission" date="2020-08" db="EMBL/GenBank/DDBJ databases">
        <title>Genome public.</title>
        <authorList>
            <person name="Liu C."/>
            <person name="Sun Q."/>
        </authorList>
    </citation>
    <scope>NUCLEOTIDE SEQUENCE</scope>
    <source>
        <strain evidence="12">NSJ-68</strain>
    </source>
</reference>
<dbReference type="PROSITE" id="PS51176">
    <property type="entry name" value="PDH_ADH"/>
    <property type="match status" value="1"/>
</dbReference>
<dbReference type="FunFam" id="3.40.50.720:FF:000208">
    <property type="entry name" value="Prephenate dehydrogenase"/>
    <property type="match status" value="1"/>
</dbReference>
<keyword evidence="13" id="KW-1185">Reference proteome</keyword>
<evidence type="ECO:0000259" key="11">
    <source>
        <dbReference type="PROSITE" id="PS51176"/>
    </source>
</evidence>
<evidence type="ECO:0000256" key="10">
    <source>
        <dbReference type="ARBA" id="ARBA00049260"/>
    </source>
</evidence>
<comment type="catalytic activity">
    <reaction evidence="10">
        <text>prephenate + NAD(+) = 3-(4-hydroxyphenyl)pyruvate + CO2 + NADH</text>
        <dbReference type="Rhea" id="RHEA:13869"/>
        <dbReference type="ChEBI" id="CHEBI:16526"/>
        <dbReference type="ChEBI" id="CHEBI:29934"/>
        <dbReference type="ChEBI" id="CHEBI:36242"/>
        <dbReference type="ChEBI" id="CHEBI:57540"/>
        <dbReference type="ChEBI" id="CHEBI:57945"/>
        <dbReference type="EC" id="1.3.1.12"/>
    </reaction>
</comment>
<evidence type="ECO:0000256" key="4">
    <source>
        <dbReference type="ARBA" id="ARBA00016891"/>
    </source>
</evidence>
<dbReference type="InterPro" id="IPR036291">
    <property type="entry name" value="NAD(P)-bd_dom_sf"/>
</dbReference>
<dbReference type="EMBL" id="JACOOR010000004">
    <property type="protein sequence ID" value="MBC5659896.1"/>
    <property type="molecule type" value="Genomic_DNA"/>
</dbReference>
<evidence type="ECO:0000256" key="6">
    <source>
        <dbReference type="ARBA" id="ARBA00022605"/>
    </source>
</evidence>
<evidence type="ECO:0000256" key="8">
    <source>
        <dbReference type="ARBA" id="ARBA00023027"/>
    </source>
</evidence>
<evidence type="ECO:0000256" key="7">
    <source>
        <dbReference type="ARBA" id="ARBA00023002"/>
    </source>
</evidence>
<dbReference type="GO" id="GO:0004665">
    <property type="term" value="F:prephenate dehydrogenase (NADP+) activity"/>
    <property type="evidence" value="ECO:0007669"/>
    <property type="project" value="InterPro"/>
</dbReference>
<keyword evidence="9" id="KW-0057">Aromatic amino acid biosynthesis</keyword>
<evidence type="ECO:0000256" key="1">
    <source>
        <dbReference type="ARBA" id="ARBA00005067"/>
    </source>
</evidence>
<dbReference type="InterPro" id="IPR008927">
    <property type="entry name" value="6-PGluconate_DH-like_C_sf"/>
</dbReference>
<keyword evidence="6" id="KW-0028">Amino-acid biosynthesis</keyword>
<protein>
    <recommendedName>
        <fullName evidence="4">Prephenate dehydrogenase</fullName>
        <ecNumber evidence="3">1.3.1.12</ecNumber>
    </recommendedName>
</protein>
<comment type="caution">
    <text evidence="12">The sequence shown here is derived from an EMBL/GenBank/DDBJ whole genome shotgun (WGS) entry which is preliminary data.</text>
</comment>
<dbReference type="InterPro" id="IPR046825">
    <property type="entry name" value="PDH_C"/>
</dbReference>
<evidence type="ECO:0000256" key="3">
    <source>
        <dbReference type="ARBA" id="ARBA00012068"/>
    </source>
</evidence>
<gene>
    <name evidence="12" type="ORF">H8S44_08940</name>
</gene>
<dbReference type="RefSeq" id="WP_186872190.1">
    <property type="nucleotide sequence ID" value="NZ_JACOOR010000004.1"/>
</dbReference>
<dbReference type="InterPro" id="IPR045865">
    <property type="entry name" value="ACT-like_dom_sf"/>
</dbReference>
<dbReference type="InterPro" id="IPR050812">
    <property type="entry name" value="Preph/Arog_dehydrog"/>
</dbReference>
<keyword evidence="7" id="KW-0560">Oxidoreductase</keyword>
<dbReference type="Pfam" id="PF20463">
    <property type="entry name" value="PDH_C"/>
    <property type="match status" value="1"/>
</dbReference>
<dbReference type="GO" id="GO:0008977">
    <property type="term" value="F:prephenate dehydrogenase (NAD+) activity"/>
    <property type="evidence" value="ECO:0007669"/>
    <property type="project" value="UniProtKB-EC"/>
</dbReference>
<accession>A0A923LCM8</accession>
<dbReference type="InterPro" id="IPR046826">
    <property type="entry name" value="PDH_N"/>
</dbReference>
<evidence type="ECO:0000256" key="9">
    <source>
        <dbReference type="ARBA" id="ARBA00023141"/>
    </source>
</evidence>
<dbReference type="InterPro" id="IPR003099">
    <property type="entry name" value="Prephen_DH"/>
</dbReference>
<dbReference type="GO" id="GO:0070403">
    <property type="term" value="F:NAD+ binding"/>
    <property type="evidence" value="ECO:0007669"/>
    <property type="project" value="InterPro"/>
</dbReference>
<dbReference type="PANTHER" id="PTHR21363">
    <property type="entry name" value="PREPHENATE DEHYDROGENASE"/>
    <property type="match status" value="1"/>
</dbReference>
<comment type="similarity">
    <text evidence="2">Belongs to the prephenate/arogenate dehydrogenase family.</text>
</comment>
<dbReference type="Pfam" id="PF02153">
    <property type="entry name" value="PDH_N"/>
    <property type="match status" value="1"/>
</dbReference>
<evidence type="ECO:0000256" key="5">
    <source>
        <dbReference type="ARBA" id="ARBA00022498"/>
    </source>
</evidence>